<dbReference type="Proteomes" id="UP000054007">
    <property type="component" value="Unassembled WGS sequence"/>
</dbReference>
<organism evidence="2 3">
    <name type="scientific">Cylindrobasidium torrendii FP15055 ss-10</name>
    <dbReference type="NCBI Taxonomy" id="1314674"/>
    <lineage>
        <taxon>Eukaryota</taxon>
        <taxon>Fungi</taxon>
        <taxon>Dikarya</taxon>
        <taxon>Basidiomycota</taxon>
        <taxon>Agaricomycotina</taxon>
        <taxon>Agaricomycetes</taxon>
        <taxon>Agaricomycetidae</taxon>
        <taxon>Agaricales</taxon>
        <taxon>Marasmiineae</taxon>
        <taxon>Physalacriaceae</taxon>
        <taxon>Cylindrobasidium</taxon>
    </lineage>
</organism>
<proteinExistence type="predicted"/>
<accession>A0A0D7BU45</accession>
<feature type="compositionally biased region" description="Acidic residues" evidence="1">
    <location>
        <begin position="362"/>
        <end position="374"/>
    </location>
</feature>
<dbReference type="STRING" id="1314674.A0A0D7BU45"/>
<dbReference type="EMBL" id="KN880433">
    <property type="protein sequence ID" value="KIY73942.1"/>
    <property type="molecule type" value="Genomic_DNA"/>
</dbReference>
<dbReference type="AlphaFoldDB" id="A0A0D7BU45"/>
<feature type="compositionally biased region" description="Polar residues" evidence="1">
    <location>
        <begin position="205"/>
        <end position="226"/>
    </location>
</feature>
<feature type="region of interest" description="Disordered" evidence="1">
    <location>
        <begin position="351"/>
        <end position="374"/>
    </location>
</feature>
<evidence type="ECO:0000256" key="1">
    <source>
        <dbReference type="SAM" id="MobiDB-lite"/>
    </source>
</evidence>
<name>A0A0D7BU45_9AGAR</name>
<feature type="compositionally biased region" description="Low complexity" evidence="1">
    <location>
        <begin position="138"/>
        <end position="156"/>
    </location>
</feature>
<gene>
    <name evidence="2" type="ORF">CYLTODRAFT_416592</name>
</gene>
<keyword evidence="3" id="KW-1185">Reference proteome</keyword>
<feature type="compositionally biased region" description="Basic and acidic residues" evidence="1">
    <location>
        <begin position="101"/>
        <end position="117"/>
    </location>
</feature>
<reference evidence="2 3" key="1">
    <citation type="journal article" date="2015" name="Fungal Genet. Biol.">
        <title>Evolution of novel wood decay mechanisms in Agaricales revealed by the genome sequences of Fistulina hepatica and Cylindrobasidium torrendii.</title>
        <authorList>
            <person name="Floudas D."/>
            <person name="Held B.W."/>
            <person name="Riley R."/>
            <person name="Nagy L.G."/>
            <person name="Koehler G."/>
            <person name="Ransdell A.S."/>
            <person name="Younus H."/>
            <person name="Chow J."/>
            <person name="Chiniquy J."/>
            <person name="Lipzen A."/>
            <person name="Tritt A."/>
            <person name="Sun H."/>
            <person name="Haridas S."/>
            <person name="LaButti K."/>
            <person name="Ohm R.A."/>
            <person name="Kues U."/>
            <person name="Blanchette R.A."/>
            <person name="Grigoriev I.V."/>
            <person name="Minto R.E."/>
            <person name="Hibbett D.S."/>
        </authorList>
    </citation>
    <scope>NUCLEOTIDE SEQUENCE [LARGE SCALE GENOMIC DNA]</scope>
    <source>
        <strain evidence="2 3">FP15055 ss-10</strain>
    </source>
</reference>
<dbReference type="OrthoDB" id="3262817at2759"/>
<evidence type="ECO:0000313" key="2">
    <source>
        <dbReference type="EMBL" id="KIY73942.1"/>
    </source>
</evidence>
<protein>
    <submittedName>
        <fullName evidence="2">Uncharacterized protein</fullName>
    </submittedName>
</protein>
<feature type="region of interest" description="Disordered" evidence="1">
    <location>
        <begin position="101"/>
        <end position="277"/>
    </location>
</feature>
<sequence>MFLEKGGPNVPVLVFTFVASNGGEGRSLFLKVRESFEEMRTVLENKVPPHASCPRMKLNLFISNLGVCDGREVEVDEDAWTTLVADGKGVISEVLVRVSREDAGKGKQAEDEKENRRPLSVWPLDEPKRKSNSEFPQSPARSTSSSPAPHRSSPTPKKARSAEPAAANLFASDDHVAQSYEDTEDDEESPPRREYDETDEEENRMPSQSSQGSGRSWEQVHHQVTSGADEETDDDVFKSTKPPKAPAPIPVISRKDVPKPSPKPSPKKRSSLLADDLDTSYKVTVVGPGSNQRASLAAKGKYQVKKVLNAVCKKFSLTGSDSASLYIRNDPDDLEVLCLPEQTMAEVGAREGSELIVNLHDESDDEDEEDEDSE</sequence>
<evidence type="ECO:0000313" key="3">
    <source>
        <dbReference type="Proteomes" id="UP000054007"/>
    </source>
</evidence>